<keyword evidence="3" id="KW-1185">Reference proteome</keyword>
<reference evidence="2 3" key="2">
    <citation type="submission" date="2020-03" db="EMBL/GenBank/DDBJ databases">
        <authorList>
            <person name="Ichikawa N."/>
            <person name="Kimura A."/>
            <person name="Kitahashi Y."/>
            <person name="Uohara A."/>
        </authorList>
    </citation>
    <scope>NUCLEOTIDE SEQUENCE [LARGE SCALE GENOMIC DNA]</scope>
    <source>
        <strain evidence="2 3">NBRC 107702</strain>
    </source>
</reference>
<sequence length="47" mass="5372">MMTRNELIRLRRQMQRRIQDVVAERRSAANQRAGTSVDKEASASKVG</sequence>
<evidence type="ECO:0000313" key="2">
    <source>
        <dbReference type="EMBL" id="BCB79864.1"/>
    </source>
</evidence>
<reference evidence="2 3" key="1">
    <citation type="submission" date="2020-03" db="EMBL/GenBank/DDBJ databases">
        <title>Whole genome shotgun sequence of Phytohabitans flavus NBRC 107702.</title>
        <authorList>
            <person name="Komaki H."/>
            <person name="Tamura T."/>
        </authorList>
    </citation>
    <scope>NUCLEOTIDE SEQUENCE [LARGE SCALE GENOMIC DNA]</scope>
    <source>
        <strain evidence="2 3">NBRC 107702</strain>
    </source>
</reference>
<gene>
    <name evidence="2" type="ORF">Pflav_062740</name>
</gene>
<dbReference type="KEGG" id="pfla:Pflav_062740"/>
<protein>
    <submittedName>
        <fullName evidence="2">Uncharacterized protein</fullName>
    </submittedName>
</protein>
<evidence type="ECO:0000313" key="3">
    <source>
        <dbReference type="Proteomes" id="UP000502508"/>
    </source>
</evidence>
<evidence type="ECO:0000256" key="1">
    <source>
        <dbReference type="SAM" id="MobiDB-lite"/>
    </source>
</evidence>
<accession>A0A6F8Y183</accession>
<organism evidence="2 3">
    <name type="scientific">Phytohabitans flavus</name>
    <dbReference type="NCBI Taxonomy" id="1076124"/>
    <lineage>
        <taxon>Bacteria</taxon>
        <taxon>Bacillati</taxon>
        <taxon>Actinomycetota</taxon>
        <taxon>Actinomycetes</taxon>
        <taxon>Micromonosporales</taxon>
        <taxon>Micromonosporaceae</taxon>
    </lineage>
</organism>
<proteinExistence type="predicted"/>
<dbReference type="AlphaFoldDB" id="A0A6F8Y183"/>
<feature type="region of interest" description="Disordered" evidence="1">
    <location>
        <begin position="25"/>
        <end position="47"/>
    </location>
</feature>
<dbReference type="EMBL" id="AP022870">
    <property type="protein sequence ID" value="BCB79864.1"/>
    <property type="molecule type" value="Genomic_DNA"/>
</dbReference>
<name>A0A6F8Y183_9ACTN</name>
<dbReference type="Proteomes" id="UP000502508">
    <property type="component" value="Chromosome"/>
</dbReference>
<feature type="compositionally biased region" description="Basic and acidic residues" evidence="1">
    <location>
        <begin position="37"/>
        <end position="47"/>
    </location>
</feature>